<dbReference type="Pfam" id="PF13191">
    <property type="entry name" value="AAA_16"/>
    <property type="match status" value="1"/>
</dbReference>
<keyword evidence="4" id="KW-0418">Kinase</keyword>
<dbReference type="InterPro" id="IPR027417">
    <property type="entry name" value="P-loop_NTPase"/>
</dbReference>
<evidence type="ECO:0000256" key="1">
    <source>
        <dbReference type="ARBA" id="ARBA00022741"/>
    </source>
</evidence>
<dbReference type="EMBL" id="CP015405">
    <property type="protein sequence ID" value="ANU78438.1"/>
    <property type="molecule type" value="Genomic_DNA"/>
</dbReference>
<dbReference type="STRING" id="1796616.A4V09_23445"/>
<keyword evidence="2" id="KW-0067">ATP-binding</keyword>
<dbReference type="GO" id="GO:0005524">
    <property type="term" value="F:ATP binding"/>
    <property type="evidence" value="ECO:0007669"/>
    <property type="project" value="UniProtKB-KW"/>
</dbReference>
<dbReference type="GO" id="GO:0005737">
    <property type="term" value="C:cytoplasm"/>
    <property type="evidence" value="ECO:0007669"/>
    <property type="project" value="TreeGrafter"/>
</dbReference>
<dbReference type="PANTHER" id="PTHR16305">
    <property type="entry name" value="TESTICULAR SOLUBLE ADENYLYL CYCLASE"/>
    <property type="match status" value="1"/>
</dbReference>
<dbReference type="KEGG" id="byl:A4V09_23445"/>
<dbReference type="InterPro" id="IPR041664">
    <property type="entry name" value="AAA_16"/>
</dbReference>
<dbReference type="InterPro" id="IPR005158">
    <property type="entry name" value="BTAD"/>
</dbReference>
<reference evidence="4" key="1">
    <citation type="submission" date="2017-04" db="EMBL/GenBank/DDBJ databases">
        <title>Complete Genome Sequences of Twelve Strains of a Stable Defined Moderately Diverse Mouse Microbiota 2 (sDMDMm2).</title>
        <authorList>
            <person name="Uchimura Y."/>
            <person name="Wyss M."/>
            <person name="Brugiroux S."/>
            <person name="Limenitakis J.P."/>
            <person name="Stecher B."/>
            <person name="McCoy K.D."/>
            <person name="Macpherson A.J."/>
        </authorList>
    </citation>
    <scope>NUCLEOTIDE SEQUENCE</scope>
    <source>
        <strain evidence="4">YL58</strain>
    </source>
</reference>
<dbReference type="InterPro" id="IPR011990">
    <property type="entry name" value="TPR-like_helical_dom_sf"/>
</dbReference>
<dbReference type="OrthoDB" id="190810at2"/>
<dbReference type="Pfam" id="PF13181">
    <property type="entry name" value="TPR_8"/>
    <property type="match status" value="1"/>
</dbReference>
<evidence type="ECO:0000313" key="5">
    <source>
        <dbReference type="Proteomes" id="UP000092574"/>
    </source>
</evidence>
<dbReference type="GO" id="GO:0016301">
    <property type="term" value="F:kinase activity"/>
    <property type="evidence" value="ECO:0007669"/>
    <property type="project" value="UniProtKB-KW"/>
</dbReference>
<dbReference type="RefSeq" id="WP_065544520.1">
    <property type="nucleotide sequence ID" value="NZ_CP015405.2"/>
</dbReference>
<feature type="domain" description="Bacterial transcriptional activator" evidence="3">
    <location>
        <begin position="97"/>
        <end position="227"/>
    </location>
</feature>
<dbReference type="SUPFAM" id="SSF48452">
    <property type="entry name" value="TPR-like"/>
    <property type="match status" value="2"/>
</dbReference>
<keyword evidence="4" id="KW-0808">Transferase</keyword>
<evidence type="ECO:0000259" key="3">
    <source>
        <dbReference type="SMART" id="SM01043"/>
    </source>
</evidence>
<keyword evidence="5" id="KW-1185">Reference proteome</keyword>
<dbReference type="Gene3D" id="1.10.10.10">
    <property type="entry name" value="Winged helix-like DNA-binding domain superfamily/Winged helix DNA-binding domain"/>
    <property type="match status" value="1"/>
</dbReference>
<evidence type="ECO:0000256" key="2">
    <source>
        <dbReference type="ARBA" id="ARBA00022840"/>
    </source>
</evidence>
<dbReference type="Proteomes" id="UP000092574">
    <property type="component" value="Chromosome"/>
</dbReference>
<dbReference type="Pfam" id="PF13424">
    <property type="entry name" value="TPR_12"/>
    <property type="match status" value="1"/>
</dbReference>
<accession>A0A1C7IH98</accession>
<dbReference type="PANTHER" id="PTHR16305:SF28">
    <property type="entry name" value="GUANYLATE CYCLASE DOMAIN-CONTAINING PROTEIN"/>
    <property type="match status" value="1"/>
</dbReference>
<protein>
    <submittedName>
        <fullName evidence="4">Histidine kinase</fullName>
    </submittedName>
</protein>
<organism evidence="4 5">
    <name type="scientific">Blautia pseudococcoides</name>
    <dbReference type="NCBI Taxonomy" id="1796616"/>
    <lineage>
        <taxon>Bacteria</taxon>
        <taxon>Bacillati</taxon>
        <taxon>Bacillota</taxon>
        <taxon>Clostridia</taxon>
        <taxon>Lachnospirales</taxon>
        <taxon>Lachnospiraceae</taxon>
        <taxon>Blautia</taxon>
    </lineage>
</organism>
<evidence type="ECO:0000313" key="4">
    <source>
        <dbReference type="EMBL" id="ANU78438.1"/>
    </source>
</evidence>
<dbReference type="InterPro" id="IPR036388">
    <property type="entry name" value="WH-like_DNA-bd_sf"/>
</dbReference>
<gene>
    <name evidence="4" type="ORF">A4V09_23445</name>
</gene>
<name>A0A1C7IH98_9FIRM</name>
<dbReference type="SMART" id="SM01043">
    <property type="entry name" value="BTAD"/>
    <property type="match status" value="1"/>
</dbReference>
<dbReference type="InterPro" id="IPR019734">
    <property type="entry name" value="TPR_rpt"/>
</dbReference>
<dbReference type="Gene3D" id="3.40.50.300">
    <property type="entry name" value="P-loop containing nucleotide triphosphate hydrolases"/>
    <property type="match status" value="1"/>
</dbReference>
<dbReference type="GO" id="GO:0004016">
    <property type="term" value="F:adenylate cyclase activity"/>
    <property type="evidence" value="ECO:0007669"/>
    <property type="project" value="TreeGrafter"/>
</dbReference>
<sequence>MANISVHLLGRPYVEVDGERVNFPYKKAEGFFYYLCVKKTATREEIIYVLWGADNENVGRKNLREAVYQIKKLLGKEILVTAGHTSISLNPECMPDIDWDHISAENILENEEEGFLSHFMIKNSYEYEEWITSMQEQYNQAFIKCAREKLYDADATKDVDLIQKYSNILLKHDPYNEKLYYEIMDIYAVNGNYNMAIKLYYDLEKVLADELGVEPSPEIKELFHRIFNVKGNTTVEAAGWNAPFLGRTSEIYQVSECIVGTGKSRHPQCVAINGEDGVGKSALLDKAKKMVRGYQMIPLYAACYREESEFFLRPWNDIFWEVEQCVENGLLERSITKEEQAQLDRFFKGSILGDEKPLGRLTYQLMEKAILDMFRKIVEKHKVVLFFDDIQWMDTMSFQLLNRILLTLGTERILLMCTYNQNNDVEVMESLEKLMKKDYLHVISLNPFTEEETMELLRKYLPELNGDEQKQKSIYQMTDGNAFFLMELVSLIKEKGYTLEKSQKTNNVIKARLAGLPETENEVLDCMSMFPEKISIEEIELLLPKMDRLTLVRILEKLQERHLIKEILVGWNVYYKFEHQVFRQFIYERQSEGKKRMYHQMLAEYYESKAEGKKNFGYLPMTIHHYEKCHNMVKAYQYKIKYLKEYYTIVNENFPVLHWEMEYGDDNYGVTFEANELLELAQKVIQFDEDSHQLQEMKKEMYYIKGRFDIAVGDYASGIRNIEESMKLAEMLEDKKSLLNNFKQMIFYGIQVEDLELVKKYVDEGLSLINVQEPDERGAFMRLKGWYLLHEGRYEESRQTLTEARQIFEDYSGRDSRYIMSIAACYNYIGDACRATGDYQSALSYYKIAIEKGTGKVVTNGLGQFYSNAGQIYYILGKTKAAREYLEQAIACFERHGYYWGLERAEAYMALVLLDQGETEQAKSHYKKGVQLSEKMNNPTTVKVLKEIKNKAGF</sequence>
<dbReference type="SMART" id="SM00028">
    <property type="entry name" value="TPR"/>
    <property type="match status" value="4"/>
</dbReference>
<dbReference type="SUPFAM" id="SSF52540">
    <property type="entry name" value="P-loop containing nucleoside triphosphate hydrolases"/>
    <property type="match status" value="1"/>
</dbReference>
<proteinExistence type="predicted"/>
<dbReference type="Pfam" id="PF03704">
    <property type="entry name" value="BTAD"/>
    <property type="match status" value="1"/>
</dbReference>
<dbReference type="Gene3D" id="1.25.40.10">
    <property type="entry name" value="Tetratricopeptide repeat domain"/>
    <property type="match status" value="3"/>
</dbReference>
<keyword evidence="1" id="KW-0547">Nucleotide-binding</keyword>
<dbReference type="AlphaFoldDB" id="A0A1C7IH98"/>